<organism evidence="1 2">
    <name type="scientific">Elysia crispata</name>
    <name type="common">lettuce slug</name>
    <dbReference type="NCBI Taxonomy" id="231223"/>
    <lineage>
        <taxon>Eukaryota</taxon>
        <taxon>Metazoa</taxon>
        <taxon>Spiralia</taxon>
        <taxon>Lophotrochozoa</taxon>
        <taxon>Mollusca</taxon>
        <taxon>Gastropoda</taxon>
        <taxon>Heterobranchia</taxon>
        <taxon>Euthyneura</taxon>
        <taxon>Panpulmonata</taxon>
        <taxon>Sacoglossa</taxon>
        <taxon>Placobranchoidea</taxon>
        <taxon>Plakobranchidae</taxon>
        <taxon>Elysia</taxon>
    </lineage>
</organism>
<sequence length="73" mass="7924">TPSRVLKMETAIGSEEAAGFCVSVLNMYRVTKYTGPAIKDVHLIISGQPANTVSLHTPLCKSWFETVDDVSDP</sequence>
<keyword evidence="2" id="KW-1185">Reference proteome</keyword>
<dbReference type="Proteomes" id="UP001283361">
    <property type="component" value="Unassembled WGS sequence"/>
</dbReference>
<dbReference type="AlphaFoldDB" id="A0AAE0XUE3"/>
<protein>
    <submittedName>
        <fullName evidence="1">Uncharacterized protein</fullName>
    </submittedName>
</protein>
<evidence type="ECO:0000313" key="1">
    <source>
        <dbReference type="EMBL" id="KAK3710014.1"/>
    </source>
</evidence>
<evidence type="ECO:0000313" key="2">
    <source>
        <dbReference type="Proteomes" id="UP001283361"/>
    </source>
</evidence>
<comment type="caution">
    <text evidence="1">The sequence shown here is derived from an EMBL/GenBank/DDBJ whole genome shotgun (WGS) entry which is preliminary data.</text>
</comment>
<name>A0AAE0XUE3_9GAST</name>
<dbReference type="EMBL" id="JAWDGP010007647">
    <property type="protein sequence ID" value="KAK3710014.1"/>
    <property type="molecule type" value="Genomic_DNA"/>
</dbReference>
<reference evidence="1" key="1">
    <citation type="journal article" date="2023" name="G3 (Bethesda)">
        <title>A reference genome for the long-term kleptoplast-retaining sea slug Elysia crispata morphotype clarki.</title>
        <authorList>
            <person name="Eastman K.E."/>
            <person name="Pendleton A.L."/>
            <person name="Shaikh M.A."/>
            <person name="Suttiyut T."/>
            <person name="Ogas R."/>
            <person name="Tomko P."/>
            <person name="Gavelis G."/>
            <person name="Widhalm J.R."/>
            <person name="Wisecaver J.H."/>
        </authorList>
    </citation>
    <scope>NUCLEOTIDE SEQUENCE</scope>
    <source>
        <strain evidence="1">ECLA1</strain>
    </source>
</reference>
<proteinExistence type="predicted"/>
<accession>A0AAE0XUE3</accession>
<feature type="non-terminal residue" evidence="1">
    <location>
        <position position="1"/>
    </location>
</feature>
<gene>
    <name evidence="1" type="ORF">RRG08_055279</name>
</gene>